<keyword evidence="2" id="KW-1185">Reference proteome</keyword>
<evidence type="ECO:0000313" key="1">
    <source>
        <dbReference type="EMBL" id="WUO44373.1"/>
    </source>
</evidence>
<sequence>MTVPSAADIPQPKAPQIPPGTAELLQGMNEEQAALALGLGVLVQRAAEVEYILHGLYAYLGGVERPYRDKPHESASHFIKEAKARLTTLPTERIPGQERSGLLHDLDLCAAGFAERNQYIHSCWEYDEEVHGWRTVKGTKHVDHPEFGLVSSEEVWDLAGEFARLRDKLAAWDAHFFGTSGDLSLGEPPASSKRL</sequence>
<gene>
    <name evidence="1" type="ORF">OHU17_00245</name>
</gene>
<dbReference type="RefSeq" id="WP_328774828.1">
    <property type="nucleotide sequence ID" value="NZ_CP108057.1"/>
</dbReference>
<accession>A0ABZ1RCU0</accession>
<dbReference type="Proteomes" id="UP001432075">
    <property type="component" value="Chromosome"/>
</dbReference>
<dbReference type="EMBL" id="CP108057">
    <property type="protein sequence ID" value="WUO44373.1"/>
    <property type="molecule type" value="Genomic_DNA"/>
</dbReference>
<evidence type="ECO:0000313" key="2">
    <source>
        <dbReference type="Proteomes" id="UP001432075"/>
    </source>
</evidence>
<name>A0ABZ1RCU0_9ACTN</name>
<protein>
    <submittedName>
        <fullName evidence="1">Uncharacterized protein</fullName>
    </submittedName>
</protein>
<organism evidence="1 2">
    <name type="scientific">Streptomyces goshikiensis</name>
    <dbReference type="NCBI Taxonomy" id="1942"/>
    <lineage>
        <taxon>Bacteria</taxon>
        <taxon>Bacillati</taxon>
        <taxon>Actinomycetota</taxon>
        <taxon>Actinomycetes</taxon>
        <taxon>Kitasatosporales</taxon>
        <taxon>Streptomycetaceae</taxon>
        <taxon>Streptomyces</taxon>
    </lineage>
</organism>
<reference evidence="1" key="1">
    <citation type="submission" date="2022-10" db="EMBL/GenBank/DDBJ databases">
        <title>The complete genomes of actinobacterial strains from the NBC collection.</title>
        <authorList>
            <person name="Joergensen T.S."/>
            <person name="Alvarez Arevalo M."/>
            <person name="Sterndorff E.B."/>
            <person name="Faurdal D."/>
            <person name="Vuksanovic O."/>
            <person name="Mourched A.-S."/>
            <person name="Charusanti P."/>
            <person name="Shaw S."/>
            <person name="Blin K."/>
            <person name="Weber T."/>
        </authorList>
    </citation>
    <scope>NUCLEOTIDE SEQUENCE</scope>
    <source>
        <strain evidence="1">NBC_00283</strain>
    </source>
</reference>
<proteinExistence type="predicted"/>